<protein>
    <recommendedName>
        <fullName evidence="2">DUF2231 domain-containing protein</fullName>
    </recommendedName>
</protein>
<dbReference type="EMBL" id="CP073720">
    <property type="protein sequence ID" value="UWP79618.1"/>
    <property type="molecule type" value="Genomic_DNA"/>
</dbReference>
<feature type="domain" description="DUF2231" evidence="2">
    <location>
        <begin position="7"/>
        <end position="145"/>
    </location>
</feature>
<evidence type="ECO:0000313" key="3">
    <source>
        <dbReference type="EMBL" id="UWP79618.1"/>
    </source>
</evidence>
<name>A0ABY5VT14_9ACTN</name>
<evidence type="ECO:0000256" key="1">
    <source>
        <dbReference type="SAM" id="Phobius"/>
    </source>
</evidence>
<evidence type="ECO:0000259" key="2">
    <source>
        <dbReference type="Pfam" id="PF09990"/>
    </source>
</evidence>
<keyword evidence="4" id="KW-1185">Reference proteome</keyword>
<keyword evidence="1" id="KW-0472">Membrane</keyword>
<reference evidence="3" key="2">
    <citation type="submission" date="2022-09" db="EMBL/GenBank/DDBJ databases">
        <title>Biosynthetic gene clusters of Dactylosporangioum fulvum.</title>
        <authorList>
            <person name="Caradec T."/>
        </authorList>
    </citation>
    <scope>NUCLEOTIDE SEQUENCE</scope>
    <source>
        <strain evidence="3">NRRL B-16292</strain>
    </source>
</reference>
<feature type="transmembrane region" description="Helical" evidence="1">
    <location>
        <begin position="13"/>
        <end position="32"/>
    </location>
</feature>
<proteinExistence type="predicted"/>
<dbReference type="RefSeq" id="WP_259857376.1">
    <property type="nucleotide sequence ID" value="NZ_BAAAST010000001.1"/>
</dbReference>
<organism evidence="3 4">
    <name type="scientific">Dactylosporangium fulvum</name>
    <dbReference type="NCBI Taxonomy" id="53359"/>
    <lineage>
        <taxon>Bacteria</taxon>
        <taxon>Bacillati</taxon>
        <taxon>Actinomycetota</taxon>
        <taxon>Actinomycetes</taxon>
        <taxon>Micromonosporales</taxon>
        <taxon>Micromonosporaceae</taxon>
        <taxon>Dactylosporangium</taxon>
    </lineage>
</organism>
<dbReference type="Proteomes" id="UP001059617">
    <property type="component" value="Chromosome"/>
</dbReference>
<evidence type="ECO:0000313" key="4">
    <source>
        <dbReference type="Proteomes" id="UP001059617"/>
    </source>
</evidence>
<gene>
    <name evidence="3" type="ORF">Dfulv_31210</name>
</gene>
<sequence length="160" mass="16675">MPATVNGLPLHPLVVHAVVVLLPLAVLGVVAITVRPRLRARFGVLVVVVTALATAAIPVATSTGEGLEARVGDPGVHAELGDTLIFFAVPLLAVAALLVWVVPRNTGRRPWMGVLVTVLALLIAAANLVQVYRVGESGARAVWGGAATASHAETWRVRLR</sequence>
<dbReference type="Pfam" id="PF09990">
    <property type="entry name" value="DUF2231"/>
    <property type="match status" value="1"/>
</dbReference>
<keyword evidence="1" id="KW-1133">Transmembrane helix</keyword>
<reference evidence="3" key="1">
    <citation type="submission" date="2021-04" db="EMBL/GenBank/DDBJ databases">
        <authorList>
            <person name="Hartkoorn R.C."/>
            <person name="Beaudoing E."/>
            <person name="Hot D."/>
        </authorList>
    </citation>
    <scope>NUCLEOTIDE SEQUENCE</scope>
    <source>
        <strain evidence="3">NRRL B-16292</strain>
    </source>
</reference>
<feature type="transmembrane region" description="Helical" evidence="1">
    <location>
        <begin position="114"/>
        <end position="132"/>
    </location>
</feature>
<feature type="transmembrane region" description="Helical" evidence="1">
    <location>
        <begin position="84"/>
        <end position="102"/>
    </location>
</feature>
<dbReference type="InterPro" id="IPR019251">
    <property type="entry name" value="DUF2231_TM"/>
</dbReference>
<feature type="transmembrane region" description="Helical" evidence="1">
    <location>
        <begin position="44"/>
        <end position="64"/>
    </location>
</feature>
<accession>A0ABY5VT14</accession>
<keyword evidence="1" id="KW-0812">Transmembrane</keyword>